<keyword evidence="1" id="KW-0444">Lipid biosynthesis</keyword>
<dbReference type="PANTHER" id="PTHR38764">
    <property type="entry name" value="ACYL CARRIER PROTEIN PHOSPHODIESTERASE"/>
    <property type="match status" value="1"/>
</dbReference>
<protein>
    <submittedName>
        <fullName evidence="4">DUF479 domain-containing protein</fullName>
    </submittedName>
</protein>
<keyword evidence="2" id="KW-0378">Hydrolase</keyword>
<dbReference type="PIRSF" id="PIRSF011489">
    <property type="entry name" value="DUF479"/>
    <property type="match status" value="1"/>
</dbReference>
<sequence>MNFLAHLHLSGDDPDILTGNMMGDFVKGRLEGRFPPLVTIGLELHRRIDSFAGRHPAFQASRHRIEPRFGLYRGVLVDLFYDHFLAVRWHHYSREPLAAFIARAEAVVRSRAAHLPERLERVVPAIFGEWIPSYGEPEGIGRVLGRMGARIGRPNPLADGAGELLRCYDGLREDFLLFYPELTAFAEGFLGGADRQRL</sequence>
<evidence type="ECO:0000256" key="1">
    <source>
        <dbReference type="ARBA" id="ARBA00022516"/>
    </source>
</evidence>
<accession>A0A831XE38</accession>
<evidence type="ECO:0000256" key="2">
    <source>
        <dbReference type="ARBA" id="ARBA00022801"/>
    </source>
</evidence>
<name>A0A831XE38_GEOME</name>
<dbReference type="Pfam" id="PF04336">
    <property type="entry name" value="ACP_PD"/>
    <property type="match status" value="1"/>
</dbReference>
<dbReference type="PANTHER" id="PTHR38764:SF1">
    <property type="entry name" value="ACYL CARRIER PROTEIN PHOSPHODIESTERASE"/>
    <property type="match status" value="1"/>
</dbReference>
<dbReference type="EMBL" id="DSOV01000022">
    <property type="protein sequence ID" value="HEN41937.1"/>
    <property type="molecule type" value="Genomic_DNA"/>
</dbReference>
<evidence type="ECO:0000256" key="3">
    <source>
        <dbReference type="ARBA" id="ARBA00023098"/>
    </source>
</evidence>
<organism evidence="4">
    <name type="scientific">Geobacter metallireducens</name>
    <dbReference type="NCBI Taxonomy" id="28232"/>
    <lineage>
        <taxon>Bacteria</taxon>
        <taxon>Pseudomonadati</taxon>
        <taxon>Thermodesulfobacteriota</taxon>
        <taxon>Desulfuromonadia</taxon>
        <taxon>Geobacterales</taxon>
        <taxon>Geobacteraceae</taxon>
        <taxon>Geobacter</taxon>
    </lineage>
</organism>
<evidence type="ECO:0000313" key="4">
    <source>
        <dbReference type="EMBL" id="HEN41937.1"/>
    </source>
</evidence>
<dbReference type="AlphaFoldDB" id="A0A831XE38"/>
<comment type="caution">
    <text evidence="4">The sequence shown here is derived from an EMBL/GenBank/DDBJ whole genome shotgun (WGS) entry which is preliminary data.</text>
</comment>
<gene>
    <name evidence="4" type="ORF">ENQ87_06105</name>
</gene>
<dbReference type="GO" id="GO:0008770">
    <property type="term" value="F:[acyl-carrier-protein] phosphodiesterase activity"/>
    <property type="evidence" value="ECO:0007669"/>
    <property type="project" value="InterPro"/>
</dbReference>
<proteinExistence type="predicted"/>
<reference evidence="4" key="1">
    <citation type="journal article" date="2020" name="mSystems">
        <title>Genome- and Community-Level Interaction Insights into Carbon Utilization and Element Cycling Functions of Hydrothermarchaeota in Hydrothermal Sediment.</title>
        <authorList>
            <person name="Zhou Z."/>
            <person name="Liu Y."/>
            <person name="Xu W."/>
            <person name="Pan J."/>
            <person name="Luo Z.H."/>
            <person name="Li M."/>
        </authorList>
    </citation>
    <scope>NUCLEOTIDE SEQUENCE [LARGE SCALE GENOMIC DNA]</scope>
    <source>
        <strain evidence="4">SpSt-349</strain>
    </source>
</reference>
<dbReference type="InterPro" id="IPR007431">
    <property type="entry name" value="ACP_PD"/>
</dbReference>
<keyword evidence="3" id="KW-0443">Lipid metabolism</keyword>
<dbReference type="GO" id="GO:0006633">
    <property type="term" value="P:fatty acid biosynthetic process"/>
    <property type="evidence" value="ECO:0007669"/>
    <property type="project" value="InterPro"/>
</dbReference>